<organism evidence="2 3">
    <name type="scientific">Gigaspora margarita</name>
    <dbReference type="NCBI Taxonomy" id="4874"/>
    <lineage>
        <taxon>Eukaryota</taxon>
        <taxon>Fungi</taxon>
        <taxon>Fungi incertae sedis</taxon>
        <taxon>Mucoromycota</taxon>
        <taxon>Glomeromycotina</taxon>
        <taxon>Glomeromycetes</taxon>
        <taxon>Diversisporales</taxon>
        <taxon>Gigasporaceae</taxon>
        <taxon>Gigaspora</taxon>
    </lineage>
</organism>
<accession>A0ABN7UK28</accession>
<feature type="compositionally biased region" description="Acidic residues" evidence="1">
    <location>
        <begin position="37"/>
        <end position="49"/>
    </location>
</feature>
<protein>
    <submittedName>
        <fullName evidence="2">16502_t:CDS:1</fullName>
    </submittedName>
</protein>
<name>A0ABN7UK28_GIGMA</name>
<proteinExistence type="predicted"/>
<reference evidence="2 3" key="1">
    <citation type="submission" date="2021-06" db="EMBL/GenBank/DDBJ databases">
        <authorList>
            <person name="Kallberg Y."/>
            <person name="Tangrot J."/>
            <person name="Rosling A."/>
        </authorList>
    </citation>
    <scope>NUCLEOTIDE SEQUENCE [LARGE SCALE GENOMIC DNA]</scope>
    <source>
        <strain evidence="2 3">120-4 pot B 10/14</strain>
    </source>
</reference>
<gene>
    <name evidence="2" type="ORF">GMARGA_LOCUS7616</name>
</gene>
<evidence type="ECO:0000313" key="3">
    <source>
        <dbReference type="Proteomes" id="UP000789901"/>
    </source>
</evidence>
<dbReference type="Proteomes" id="UP000789901">
    <property type="component" value="Unassembled WGS sequence"/>
</dbReference>
<dbReference type="EMBL" id="CAJVQB010003738">
    <property type="protein sequence ID" value="CAG8616457.1"/>
    <property type="molecule type" value="Genomic_DNA"/>
</dbReference>
<keyword evidence="3" id="KW-1185">Reference proteome</keyword>
<evidence type="ECO:0000313" key="2">
    <source>
        <dbReference type="EMBL" id="CAG8616457.1"/>
    </source>
</evidence>
<evidence type="ECO:0000256" key="1">
    <source>
        <dbReference type="SAM" id="MobiDB-lite"/>
    </source>
</evidence>
<comment type="caution">
    <text evidence="2">The sequence shown here is derived from an EMBL/GenBank/DDBJ whole genome shotgun (WGS) entry which is preliminary data.</text>
</comment>
<feature type="region of interest" description="Disordered" evidence="1">
    <location>
        <begin position="37"/>
        <end position="56"/>
    </location>
</feature>
<sequence>MDNIDGVLCWVFWNNDRNHRNGFPMMDNILGVSDYDENEENNEDIDISDNEVKNEY</sequence>